<gene>
    <name evidence="1" type="ORF">LOAG_14119</name>
</gene>
<dbReference type="InParanoid" id="A0A1S0TIB5"/>
<dbReference type="CTD" id="9951597"/>
<evidence type="ECO:0000313" key="1">
    <source>
        <dbReference type="EMBL" id="EFO14400.1"/>
    </source>
</evidence>
<name>A0A1S0TIB5_LOALO</name>
<reference evidence="1" key="1">
    <citation type="submission" date="2012-04" db="EMBL/GenBank/DDBJ databases">
        <title>The Genome Sequence of Loa loa.</title>
        <authorList>
            <consortium name="The Broad Institute Genome Sequencing Platform"/>
            <consortium name="Broad Institute Genome Sequencing Center for Infectious Disease"/>
            <person name="Nutman T.B."/>
            <person name="Fink D.L."/>
            <person name="Russ C."/>
            <person name="Young S."/>
            <person name="Zeng Q."/>
            <person name="Gargeya S."/>
            <person name="Alvarado L."/>
            <person name="Berlin A."/>
            <person name="Chapman S.B."/>
            <person name="Chen Z."/>
            <person name="Freedman E."/>
            <person name="Gellesch M."/>
            <person name="Goldberg J."/>
            <person name="Griggs A."/>
            <person name="Gujja S."/>
            <person name="Heilman E.R."/>
            <person name="Heiman D."/>
            <person name="Howarth C."/>
            <person name="Mehta T."/>
            <person name="Neiman D."/>
            <person name="Pearson M."/>
            <person name="Roberts A."/>
            <person name="Saif S."/>
            <person name="Shea T."/>
            <person name="Shenoy N."/>
            <person name="Sisk P."/>
            <person name="Stolte C."/>
            <person name="Sykes S."/>
            <person name="White J."/>
            <person name="Yandava C."/>
            <person name="Haas B."/>
            <person name="Henn M.R."/>
            <person name="Nusbaum C."/>
            <person name="Birren B."/>
        </authorList>
    </citation>
    <scope>NUCLEOTIDE SEQUENCE [LARGE SCALE GENOMIC DNA]</scope>
</reference>
<organism evidence="1">
    <name type="scientific">Loa loa</name>
    <name type="common">Eye worm</name>
    <name type="synonym">Filaria loa</name>
    <dbReference type="NCBI Taxonomy" id="7209"/>
    <lineage>
        <taxon>Eukaryota</taxon>
        <taxon>Metazoa</taxon>
        <taxon>Ecdysozoa</taxon>
        <taxon>Nematoda</taxon>
        <taxon>Chromadorea</taxon>
        <taxon>Rhabditida</taxon>
        <taxon>Spirurina</taxon>
        <taxon>Spiruromorpha</taxon>
        <taxon>Filarioidea</taxon>
        <taxon>Onchocercidae</taxon>
        <taxon>Loa</taxon>
    </lineage>
</organism>
<dbReference type="KEGG" id="loa:LOAG_14119"/>
<protein>
    <submittedName>
        <fullName evidence="1">Uncharacterized protein</fullName>
    </submittedName>
</protein>
<sequence>MVSHILYLLSTQRSIRTQLQHEQQKQSQSNESHFRLIKCSTLQINLPSLEFAFSNIHPLFSNRIFTISNRRGDEILKWTMPRGRPYLHDDLDGAYKTSL</sequence>
<accession>A0A1S0TIB5</accession>
<dbReference type="EMBL" id="JH712129">
    <property type="protein sequence ID" value="EFO14400.1"/>
    <property type="molecule type" value="Genomic_DNA"/>
</dbReference>
<dbReference type="RefSeq" id="XP_003149669.1">
    <property type="nucleotide sequence ID" value="XM_003149621.1"/>
</dbReference>
<dbReference type="GeneID" id="9951597"/>
<dbReference type="AlphaFoldDB" id="A0A1S0TIB5"/>
<proteinExistence type="predicted"/>